<dbReference type="Proteomes" id="UP000244441">
    <property type="component" value="Chromosome"/>
</dbReference>
<dbReference type="PANTHER" id="PTHR43817">
    <property type="entry name" value="GLYCOSYL HYDROLASE"/>
    <property type="match status" value="1"/>
</dbReference>
<dbReference type="AlphaFoldDB" id="A0A2S0VPS6"/>
<feature type="domain" description="Beta-mannosidase-like galactose-binding" evidence="4">
    <location>
        <begin position="1090"/>
        <end position="1177"/>
    </location>
</feature>
<feature type="signal peptide" evidence="3">
    <location>
        <begin position="1"/>
        <end position="30"/>
    </location>
</feature>
<protein>
    <submittedName>
        <fullName evidence="5">Glycoside hydrolase</fullName>
    </submittedName>
</protein>
<dbReference type="NCBIfam" id="NF045579">
    <property type="entry name" value="rhamnoside_JR"/>
    <property type="match status" value="1"/>
</dbReference>
<dbReference type="SMR" id="A0A2S0VPS6"/>
<evidence type="ECO:0000256" key="3">
    <source>
        <dbReference type="SAM" id="SignalP"/>
    </source>
</evidence>
<dbReference type="KEGG" id="cate:C2869_07115"/>
<dbReference type="PANTHER" id="PTHR43817:SF1">
    <property type="entry name" value="HYDROLASE, FAMILY 43, PUTATIVE (AFU_ORTHOLOGUE AFUA_3G01660)-RELATED"/>
    <property type="match status" value="1"/>
</dbReference>
<evidence type="ECO:0000313" key="6">
    <source>
        <dbReference type="Proteomes" id="UP000244441"/>
    </source>
</evidence>
<dbReference type="Pfam" id="PF17132">
    <property type="entry name" value="Glyco_hydro_106"/>
    <property type="match status" value="1"/>
</dbReference>
<dbReference type="CDD" id="cd03143">
    <property type="entry name" value="A4_beta-galactosidase_middle_domain"/>
    <property type="match status" value="1"/>
</dbReference>
<gene>
    <name evidence="5" type="ORF">C2869_07115</name>
</gene>
<dbReference type="InterPro" id="IPR008979">
    <property type="entry name" value="Galactose-bd-like_sf"/>
</dbReference>
<feature type="chain" id="PRO_5015508955" evidence="3">
    <location>
        <begin position="31"/>
        <end position="1218"/>
    </location>
</feature>
<dbReference type="PROSITE" id="PS51257">
    <property type="entry name" value="PROKAR_LIPOPROTEIN"/>
    <property type="match status" value="1"/>
</dbReference>
<dbReference type="OrthoDB" id="9761519at2"/>
<keyword evidence="2 5" id="KW-0378">Hydrolase</keyword>
<name>A0A2S0VPS6_9ALTE</name>
<evidence type="ECO:0000259" key="4">
    <source>
        <dbReference type="Pfam" id="PF22666"/>
    </source>
</evidence>
<dbReference type="Gene3D" id="2.60.120.260">
    <property type="entry name" value="Galactose-binding domain-like"/>
    <property type="match status" value="1"/>
</dbReference>
<accession>A0A2S0VPS6</accession>
<keyword evidence="1 3" id="KW-0732">Signal</keyword>
<dbReference type="Pfam" id="PF22666">
    <property type="entry name" value="Glyco_hydro_2_N2"/>
    <property type="match status" value="1"/>
</dbReference>
<dbReference type="InterPro" id="IPR054593">
    <property type="entry name" value="Beta-mannosidase-like_N2"/>
</dbReference>
<sequence length="1218" mass="136878">MPIRFVTWRQVARRLSLTIAISLLLTSCLKTDDAKTQNTTAKNSNASTRLKTPTSYENIALHKPKSPMPESFYHAPAAELKANFKTPPDAVKPWVYWYWINDHISKQGIENDLAAMQKQGINTALIGIIHLNASIGGYGQVSALSEEWWDHLRFAIEKAAEYKIDIGLFNSPGWSQSGGPWVSLDQSMRYLDSKEYQVDSQSIKSLKLSKPKGYAQDVKLLAFQTPKQEQQRLSFQQTKVKVKYPQHSTFAHPSNNPQQLIDGDHQSVYLFPTEVIDTKNSRVRFDFKHNELLSARTLEIYPHDTFSAKATLSAKQANGEYKVIKTFVVQRPRKMAAIGPDHDAPIVVNFTKTPASEFRLTLNNIKLGRGGKNSVPGIKELVLSSGYKLERYVEKKLAKVHPTPQPKHDSYQWPTPLAADEPSLAISAEKVLDISEFMKGERVNWSVPKGEEWTMVHYFMRSTGTTNGPSSKNAKGPEIDKLSKEIAQYHFDAYIGKILQSMPAQKRTAFKYAVVDSYEQGAQNWTDGFAQKFEQHYGYDPIPFLPVYTGRIVNSAEQSERFLWDVRRMVADRVSYEYTAGLRERAHQHGLKLWLENYGHWGFPGEFLQYGGQADIVSGEFWASGNLGAIELKAASSAAHIYGHKTVMSESFTAGRSDSFINHPWNFKKRGDWSFVEGINHTLLHVYIQQAYEDKLPGVNAWFGSEFNRHNTWFDYMGSWLDYVKRCNYLMQQGHYVADIMYFIGEDAPKMTGALQPALPAGYAYDFINAEVILKGLSVENGEFVLPSGMRFKLLVLPDSSTMRPAVLEKIQSLVAAGGTVYGPKPKQSPSLQGYPQVDQQIQAMANTLWQAIDGENVTQANYGLGQVFYQTPEQADLAQVMQTILRQPDLADLPADVIWSHRSSNTHDIFFIANQTDSPVNIKPSFRLSAKWARPQYWDAVTGQMQTLAQYQIDKGRLTIPLSLQGLGSAFIVFEKSHAKSLLASDSVQSIQAIDPQQAKYRPLVTSAFDSSGQLVLDIQTNGKYLVHTNTRPAQTLTIDDLPPSQVFTTPWQLTLTEGRDVATQLQLSQLVSLTELEPLALKHYSGSIIYRNQLAMTDNLLRDDQRWILDLGQVGVIAKVNVNGVDLDDVWSRPLQVDITDALQVGNNQIEINVATTWVNRLVGDQKYPEQFPDSAQAKAFNSEITFASKVTKDTPLQPTGLIGPVKLTPLRKVKL</sequence>
<evidence type="ECO:0000313" key="5">
    <source>
        <dbReference type="EMBL" id="AWB66218.1"/>
    </source>
</evidence>
<keyword evidence="6" id="KW-1185">Reference proteome</keyword>
<dbReference type="RefSeq" id="WP_108602289.1">
    <property type="nucleotide sequence ID" value="NZ_CP026604.1"/>
</dbReference>
<evidence type="ECO:0000256" key="1">
    <source>
        <dbReference type="ARBA" id="ARBA00022729"/>
    </source>
</evidence>
<reference evidence="5 6" key="1">
    <citation type="submission" date="2018-01" db="EMBL/GenBank/DDBJ databases">
        <title>Genome sequence of a Cantenovulum-like bacteria.</title>
        <authorList>
            <person name="Tan W.R."/>
            <person name="Lau N.-S."/>
            <person name="Go F."/>
            <person name="Amirul A.-A.A."/>
        </authorList>
    </citation>
    <scope>NUCLEOTIDE SEQUENCE [LARGE SCALE GENOMIC DNA]</scope>
    <source>
        <strain evidence="5 6">CCB-QB4</strain>
    </source>
</reference>
<evidence type="ECO:0000256" key="2">
    <source>
        <dbReference type="ARBA" id="ARBA00022801"/>
    </source>
</evidence>
<proteinExistence type="predicted"/>
<organism evidence="5 6">
    <name type="scientific">Saccharobesus litoralis</name>
    <dbReference type="NCBI Taxonomy" id="2172099"/>
    <lineage>
        <taxon>Bacteria</taxon>
        <taxon>Pseudomonadati</taxon>
        <taxon>Pseudomonadota</taxon>
        <taxon>Gammaproteobacteria</taxon>
        <taxon>Alteromonadales</taxon>
        <taxon>Alteromonadaceae</taxon>
        <taxon>Saccharobesus</taxon>
    </lineage>
</organism>
<dbReference type="EMBL" id="CP026604">
    <property type="protein sequence ID" value="AWB66218.1"/>
    <property type="molecule type" value="Genomic_DNA"/>
</dbReference>
<dbReference type="SUPFAM" id="SSF49785">
    <property type="entry name" value="Galactose-binding domain-like"/>
    <property type="match status" value="1"/>
</dbReference>
<dbReference type="GO" id="GO:0004553">
    <property type="term" value="F:hydrolase activity, hydrolyzing O-glycosyl compounds"/>
    <property type="evidence" value="ECO:0007669"/>
    <property type="project" value="UniProtKB-ARBA"/>
</dbReference>